<name>A0A9W5QWK0_BACCE</name>
<evidence type="ECO:0000256" key="6">
    <source>
        <dbReference type="ARBA" id="ARBA00022679"/>
    </source>
</evidence>
<comment type="subcellular location">
    <subcellularLocation>
        <location evidence="2">Cell membrane</location>
        <topology evidence="2">Multi-pass membrane protein</topology>
    </subcellularLocation>
</comment>
<evidence type="ECO:0000313" key="17">
    <source>
        <dbReference type="Proteomes" id="UP000014009"/>
    </source>
</evidence>
<evidence type="ECO:0000256" key="5">
    <source>
        <dbReference type="ARBA" id="ARBA00022553"/>
    </source>
</evidence>
<comment type="caution">
    <text evidence="16">The sequence shown here is derived from an EMBL/GenBank/DDBJ whole genome shotgun (WGS) entry which is preliminary data.</text>
</comment>
<evidence type="ECO:0000256" key="8">
    <source>
        <dbReference type="ARBA" id="ARBA00022741"/>
    </source>
</evidence>
<feature type="transmembrane region" description="Helical" evidence="14">
    <location>
        <begin position="34"/>
        <end position="54"/>
    </location>
</feature>
<keyword evidence="6" id="KW-0808">Transferase</keyword>
<evidence type="ECO:0000256" key="11">
    <source>
        <dbReference type="ARBA" id="ARBA00022989"/>
    </source>
</evidence>
<dbReference type="InterPro" id="IPR004358">
    <property type="entry name" value="Sig_transdc_His_kin-like_C"/>
</dbReference>
<evidence type="ECO:0000256" key="9">
    <source>
        <dbReference type="ARBA" id="ARBA00022777"/>
    </source>
</evidence>
<evidence type="ECO:0000313" key="16">
    <source>
        <dbReference type="EMBL" id="EOP91560.1"/>
    </source>
</evidence>
<gene>
    <name evidence="16" type="ORF">IGM_01974</name>
</gene>
<dbReference type="Gene3D" id="1.10.287.130">
    <property type="match status" value="1"/>
</dbReference>
<evidence type="ECO:0000256" key="10">
    <source>
        <dbReference type="ARBA" id="ARBA00022840"/>
    </source>
</evidence>
<dbReference type="Gene3D" id="3.30.565.10">
    <property type="entry name" value="Histidine kinase-like ATPase, C-terminal domain"/>
    <property type="match status" value="1"/>
</dbReference>
<evidence type="ECO:0000256" key="3">
    <source>
        <dbReference type="ARBA" id="ARBA00012438"/>
    </source>
</evidence>
<dbReference type="PROSITE" id="PS50109">
    <property type="entry name" value="HIS_KIN"/>
    <property type="match status" value="1"/>
</dbReference>
<dbReference type="PRINTS" id="PR00344">
    <property type="entry name" value="BCTRLSENSOR"/>
</dbReference>
<dbReference type="CDD" id="cd00082">
    <property type="entry name" value="HisKA"/>
    <property type="match status" value="1"/>
</dbReference>
<dbReference type="PANTHER" id="PTHR45453">
    <property type="entry name" value="PHOSPHATE REGULON SENSOR PROTEIN PHOR"/>
    <property type="match status" value="1"/>
</dbReference>
<keyword evidence="10" id="KW-0067">ATP-binding</keyword>
<dbReference type="InterPro" id="IPR036890">
    <property type="entry name" value="HATPase_C_sf"/>
</dbReference>
<feature type="domain" description="Histidine kinase" evidence="15">
    <location>
        <begin position="120"/>
        <end position="327"/>
    </location>
</feature>
<dbReference type="InterPro" id="IPR050351">
    <property type="entry name" value="BphY/WalK/GraS-like"/>
</dbReference>
<organism evidence="16 17">
    <name type="scientific">Bacillus cereus HuB4-4</name>
    <dbReference type="NCBI Taxonomy" id="1053211"/>
    <lineage>
        <taxon>Bacteria</taxon>
        <taxon>Bacillati</taxon>
        <taxon>Bacillota</taxon>
        <taxon>Bacilli</taxon>
        <taxon>Bacillales</taxon>
        <taxon>Bacillaceae</taxon>
        <taxon>Bacillus</taxon>
        <taxon>Bacillus cereus group</taxon>
    </lineage>
</organism>
<dbReference type="FunFam" id="3.30.565.10:FF:000057">
    <property type="entry name" value="Sensor histidine kinase"/>
    <property type="match status" value="1"/>
</dbReference>
<evidence type="ECO:0000256" key="7">
    <source>
        <dbReference type="ARBA" id="ARBA00022692"/>
    </source>
</evidence>
<dbReference type="GO" id="GO:0004721">
    <property type="term" value="F:phosphoprotein phosphatase activity"/>
    <property type="evidence" value="ECO:0007669"/>
    <property type="project" value="TreeGrafter"/>
</dbReference>
<dbReference type="GO" id="GO:0000155">
    <property type="term" value="F:phosphorelay sensor kinase activity"/>
    <property type="evidence" value="ECO:0007669"/>
    <property type="project" value="InterPro"/>
</dbReference>
<proteinExistence type="predicted"/>
<evidence type="ECO:0000256" key="14">
    <source>
        <dbReference type="SAM" id="Phobius"/>
    </source>
</evidence>
<dbReference type="Pfam" id="PF02518">
    <property type="entry name" value="HATPase_c"/>
    <property type="match status" value="1"/>
</dbReference>
<dbReference type="Proteomes" id="UP000014009">
    <property type="component" value="Unassembled WGS sequence"/>
</dbReference>
<accession>A0A9W5QWK0</accession>
<keyword evidence="12" id="KW-0902">Two-component regulatory system</keyword>
<dbReference type="InterPro" id="IPR036097">
    <property type="entry name" value="HisK_dim/P_sf"/>
</dbReference>
<dbReference type="InterPro" id="IPR003594">
    <property type="entry name" value="HATPase_dom"/>
</dbReference>
<dbReference type="SUPFAM" id="SSF55874">
    <property type="entry name" value="ATPase domain of HSP90 chaperone/DNA topoisomerase II/histidine kinase"/>
    <property type="match status" value="1"/>
</dbReference>
<keyword evidence="5" id="KW-0597">Phosphoprotein</keyword>
<dbReference type="PANTHER" id="PTHR45453:SF2">
    <property type="entry name" value="HISTIDINE KINASE"/>
    <property type="match status" value="1"/>
</dbReference>
<evidence type="ECO:0000256" key="4">
    <source>
        <dbReference type="ARBA" id="ARBA00022475"/>
    </source>
</evidence>
<keyword evidence="4" id="KW-1003">Cell membrane</keyword>
<sequence length="335" mass="39138">MKLLLKEHIPLICFTIIQLFLVLFIYWFDGYPHILTALYSVFLGTLLLVGYLIYRYFSHRSFYKHLSNPLFTPYEAKKNSDAAPISKALDTLLQEQNKRYQNQLKKWEKKQQEQMTFMNQWVHQMKTPLSVIELIAQDADDDRFDSINEETDRIKKGLEMVLYVARLETFEQDFIVERVALSKMVDSVIHENKRYFIRSNVYPEVKVDSNITVETDKKWFRFILNQLLSNAIKYSAGSKGKITISTYTNERAVILEVKDRGVGIIASDLPRVFRPFYTGENGREFKESTGMGLYLVKEVCEKINHKIELESEVDKGTTVRIVIPSVIDSLINEDM</sequence>
<evidence type="ECO:0000259" key="15">
    <source>
        <dbReference type="PROSITE" id="PS50109"/>
    </source>
</evidence>
<evidence type="ECO:0000256" key="2">
    <source>
        <dbReference type="ARBA" id="ARBA00004651"/>
    </source>
</evidence>
<dbReference type="InterPro" id="IPR003661">
    <property type="entry name" value="HisK_dim/P_dom"/>
</dbReference>
<dbReference type="AlphaFoldDB" id="A0A9W5QWK0"/>
<dbReference type="SMART" id="SM00387">
    <property type="entry name" value="HATPase_c"/>
    <property type="match status" value="1"/>
</dbReference>
<keyword evidence="7 14" id="KW-0812">Transmembrane</keyword>
<comment type="catalytic activity">
    <reaction evidence="1">
        <text>ATP + protein L-histidine = ADP + protein N-phospho-L-histidine.</text>
        <dbReference type="EC" id="2.7.13.3"/>
    </reaction>
</comment>
<dbReference type="RefSeq" id="WP_016098144.1">
    <property type="nucleotide sequence ID" value="NZ_KB976537.1"/>
</dbReference>
<dbReference type="GO" id="GO:0016036">
    <property type="term" value="P:cellular response to phosphate starvation"/>
    <property type="evidence" value="ECO:0007669"/>
    <property type="project" value="TreeGrafter"/>
</dbReference>
<dbReference type="GO" id="GO:0005886">
    <property type="term" value="C:plasma membrane"/>
    <property type="evidence" value="ECO:0007669"/>
    <property type="project" value="UniProtKB-SubCell"/>
</dbReference>
<evidence type="ECO:0000256" key="13">
    <source>
        <dbReference type="ARBA" id="ARBA00023136"/>
    </source>
</evidence>
<keyword evidence="13 14" id="KW-0472">Membrane</keyword>
<dbReference type="InterPro" id="IPR005467">
    <property type="entry name" value="His_kinase_dom"/>
</dbReference>
<keyword evidence="8" id="KW-0547">Nucleotide-binding</keyword>
<reference evidence="16 17" key="1">
    <citation type="submission" date="2012-12" db="EMBL/GenBank/DDBJ databases">
        <title>The Genome Sequence of Bacillus cereus HuB4-4.</title>
        <authorList>
            <consortium name="The Broad Institute Genome Sequencing Platform"/>
            <consortium name="The Broad Institute Genome Sequencing Center for Infectious Disease"/>
            <person name="Feldgarden M."/>
            <person name="Van der Auwera G.A."/>
            <person name="Mahillon J."/>
            <person name="Duprez V."/>
            <person name="Timmery S."/>
            <person name="Mattelet C."/>
            <person name="Dierick K."/>
            <person name="Sun M."/>
            <person name="Yu Z."/>
            <person name="Zhu L."/>
            <person name="Hu X."/>
            <person name="Shank E.B."/>
            <person name="Swiecicka I."/>
            <person name="Hansen B.M."/>
            <person name="Andrup L."/>
            <person name="Walker B."/>
            <person name="Young S.K."/>
            <person name="Zeng Q."/>
            <person name="Gargeya S."/>
            <person name="Fitzgerald M."/>
            <person name="Haas B."/>
            <person name="Abouelleil A."/>
            <person name="Alvarado L."/>
            <person name="Arachchi H.M."/>
            <person name="Berlin A.M."/>
            <person name="Chapman S.B."/>
            <person name="Dewar J."/>
            <person name="Goldberg J."/>
            <person name="Griggs A."/>
            <person name="Gujja S."/>
            <person name="Hansen M."/>
            <person name="Howarth C."/>
            <person name="Imamovic A."/>
            <person name="Larimer J."/>
            <person name="McCowan C."/>
            <person name="Murphy C."/>
            <person name="Neiman D."/>
            <person name="Pearson M."/>
            <person name="Priest M."/>
            <person name="Roberts A."/>
            <person name="Saif S."/>
            <person name="Shea T."/>
            <person name="Sisk P."/>
            <person name="Sykes S."/>
            <person name="Wortman J."/>
            <person name="Nusbaum C."/>
            <person name="Birren B."/>
        </authorList>
    </citation>
    <scope>NUCLEOTIDE SEQUENCE [LARGE SCALE GENOMIC DNA]</scope>
    <source>
        <strain evidence="16 17">HuB4-4</strain>
    </source>
</reference>
<feature type="transmembrane region" description="Helical" evidence="14">
    <location>
        <begin position="9"/>
        <end position="28"/>
    </location>
</feature>
<protein>
    <recommendedName>
        <fullName evidence="3">histidine kinase</fullName>
        <ecNumber evidence="3">2.7.13.3</ecNumber>
    </recommendedName>
</protein>
<dbReference type="SUPFAM" id="SSF47384">
    <property type="entry name" value="Homodimeric domain of signal transducing histidine kinase"/>
    <property type="match status" value="1"/>
</dbReference>
<keyword evidence="9" id="KW-0418">Kinase</keyword>
<keyword evidence="11 14" id="KW-1133">Transmembrane helix</keyword>
<dbReference type="EMBL" id="AHEF01000038">
    <property type="protein sequence ID" value="EOP91560.1"/>
    <property type="molecule type" value="Genomic_DNA"/>
</dbReference>
<dbReference type="GO" id="GO:0005524">
    <property type="term" value="F:ATP binding"/>
    <property type="evidence" value="ECO:0007669"/>
    <property type="project" value="UniProtKB-KW"/>
</dbReference>
<evidence type="ECO:0000256" key="12">
    <source>
        <dbReference type="ARBA" id="ARBA00023012"/>
    </source>
</evidence>
<evidence type="ECO:0000256" key="1">
    <source>
        <dbReference type="ARBA" id="ARBA00000085"/>
    </source>
</evidence>
<dbReference type="EC" id="2.7.13.3" evidence="3"/>